<keyword evidence="6" id="KW-1185">Reference proteome</keyword>
<dbReference type="CDD" id="cd00383">
    <property type="entry name" value="trans_reg_C"/>
    <property type="match status" value="1"/>
</dbReference>
<evidence type="ECO:0000313" key="4">
    <source>
        <dbReference type="EMBL" id="RLP08398.1"/>
    </source>
</evidence>
<accession>A0A383S7X8</accession>
<dbReference type="GO" id="GO:0004852">
    <property type="term" value="F:uroporphyrinogen-III synthase activity"/>
    <property type="evidence" value="ECO:0007669"/>
    <property type="project" value="UniProtKB-EC"/>
</dbReference>
<keyword evidence="1 2" id="KW-0238">DNA-binding</keyword>
<dbReference type="Gene3D" id="3.40.50.10090">
    <property type="match status" value="2"/>
</dbReference>
<evidence type="ECO:0000313" key="7">
    <source>
        <dbReference type="Proteomes" id="UP000279336"/>
    </source>
</evidence>
<proteinExistence type="predicted"/>
<evidence type="ECO:0000259" key="3">
    <source>
        <dbReference type="PROSITE" id="PS51755"/>
    </source>
</evidence>
<dbReference type="SUPFAM" id="SSF46894">
    <property type="entry name" value="C-terminal effector domain of the bipartite response regulators"/>
    <property type="match status" value="1"/>
</dbReference>
<evidence type="ECO:0000313" key="6">
    <source>
        <dbReference type="Proteomes" id="UP000263928"/>
    </source>
</evidence>
<dbReference type="GO" id="GO:0000160">
    <property type="term" value="P:phosphorelay signal transduction system"/>
    <property type="evidence" value="ECO:0007669"/>
    <property type="project" value="InterPro"/>
</dbReference>
<dbReference type="SUPFAM" id="SSF69618">
    <property type="entry name" value="HemD-like"/>
    <property type="match status" value="1"/>
</dbReference>
<dbReference type="Pfam" id="PF00486">
    <property type="entry name" value="Trans_reg_C"/>
    <property type="match status" value="1"/>
</dbReference>
<dbReference type="SMART" id="SM00862">
    <property type="entry name" value="Trans_reg_C"/>
    <property type="match status" value="1"/>
</dbReference>
<dbReference type="PANTHER" id="PTHR40082">
    <property type="entry name" value="BLR5956 PROTEIN"/>
    <property type="match status" value="1"/>
</dbReference>
<dbReference type="InterPro" id="IPR039793">
    <property type="entry name" value="UROS/Hem4"/>
</dbReference>
<organism evidence="5 6">
    <name type="scientific">Propionibacterium australiense</name>
    <dbReference type="NCBI Taxonomy" id="119981"/>
    <lineage>
        <taxon>Bacteria</taxon>
        <taxon>Bacillati</taxon>
        <taxon>Actinomycetota</taxon>
        <taxon>Actinomycetes</taxon>
        <taxon>Propionibacteriales</taxon>
        <taxon>Propionibacteriaceae</taxon>
        <taxon>Propionibacterium</taxon>
    </lineage>
</organism>
<dbReference type="InterPro" id="IPR003754">
    <property type="entry name" value="4pyrrol_synth_uPrphyn_synth"/>
</dbReference>
<dbReference type="OrthoDB" id="213853at2"/>
<dbReference type="EMBL" id="UNQJ01000015">
    <property type="protein sequence ID" value="SYZ33943.1"/>
    <property type="molecule type" value="Genomic_DNA"/>
</dbReference>
<dbReference type="InterPro" id="IPR001867">
    <property type="entry name" value="OmpR/PhoB-type_DNA-bd"/>
</dbReference>
<sequence length="389" mass="40155">MTNSAASQPGPGPGTNGFVDAALTEVLAGARVLITAQRRAEDLAAALKRRGAHTVIASSMGVEHHIDEAGLLGRTRDLLDYPPDAVVVTTGIGLRAWLDAADTAGLSEALAEMLTATRTIARGPKALGALRGAGAEAAWVSPRASSYEILDHLLEGGVEGRHIVIQCHGAGDDGLSEALCEAGARVTPLTVYRWGPAPDADAVTNSIDELRAARFDAVAFTSSPGSAAWVRALDSARALEDVREQNLAGGLVLAAVGRVAAKPLVDAGFDVGYPDRGRMGALVRHISARVTESALTCVIPGGLLRVHATDAALGQRALGLSPGGLAVARLLASRPGQIVSREQILHVLPGDSTDPHAAEVAIARLREALASPASIRTVVRKGYRLVDAS</sequence>
<dbReference type="GO" id="GO:0006355">
    <property type="term" value="P:regulation of DNA-templated transcription"/>
    <property type="evidence" value="ECO:0007669"/>
    <property type="project" value="InterPro"/>
</dbReference>
<keyword evidence="5" id="KW-0456">Lyase</keyword>
<feature type="DNA-binding region" description="OmpR/PhoB-type" evidence="2">
    <location>
        <begin position="280"/>
        <end position="387"/>
    </location>
</feature>
<dbReference type="CDD" id="cd06578">
    <property type="entry name" value="HemD"/>
    <property type="match status" value="1"/>
</dbReference>
<dbReference type="InterPro" id="IPR016032">
    <property type="entry name" value="Sig_transdc_resp-reg_C-effctor"/>
</dbReference>
<dbReference type="RefSeq" id="WP_119162273.1">
    <property type="nucleotide sequence ID" value="NZ_LR134442.1"/>
</dbReference>
<feature type="domain" description="OmpR/PhoB-type" evidence="3">
    <location>
        <begin position="280"/>
        <end position="387"/>
    </location>
</feature>
<dbReference type="Pfam" id="PF02602">
    <property type="entry name" value="HEM4"/>
    <property type="match status" value="1"/>
</dbReference>
<dbReference type="Proteomes" id="UP000263928">
    <property type="component" value="Unassembled WGS sequence"/>
</dbReference>
<dbReference type="PROSITE" id="PS51755">
    <property type="entry name" value="OMPR_PHOB"/>
    <property type="match status" value="1"/>
</dbReference>
<evidence type="ECO:0000256" key="2">
    <source>
        <dbReference type="PROSITE-ProRule" id="PRU01091"/>
    </source>
</evidence>
<dbReference type="NCBIfam" id="NF005568">
    <property type="entry name" value="PRK07239.1"/>
    <property type="match status" value="1"/>
</dbReference>
<evidence type="ECO:0000256" key="1">
    <source>
        <dbReference type="ARBA" id="ARBA00023125"/>
    </source>
</evidence>
<reference evidence="6" key="2">
    <citation type="submission" date="2018-08" db="EMBL/GenBank/DDBJ databases">
        <authorList>
            <person name="Hornung B."/>
        </authorList>
    </citation>
    <scope>NUCLEOTIDE SEQUENCE [LARGE SCALE GENOMIC DNA]</scope>
</reference>
<dbReference type="Proteomes" id="UP000279336">
    <property type="component" value="Unassembled WGS sequence"/>
</dbReference>
<gene>
    <name evidence="4" type="ORF">D7U36_09705</name>
    <name evidence="5" type="ORF">PROPAUS_1899</name>
</gene>
<reference evidence="4 7" key="3">
    <citation type="submission" date="2018-10" db="EMBL/GenBank/DDBJ databases">
        <title>Propionibacterium australiense Genome Sequencing and Assembly.</title>
        <authorList>
            <person name="Bernier A.-M."/>
            <person name="Bernard K."/>
        </authorList>
    </citation>
    <scope>NUCLEOTIDE SEQUENCE [LARGE SCALE GENOMIC DNA]</scope>
    <source>
        <strain evidence="4 7">NML98A078</strain>
    </source>
</reference>
<dbReference type="InterPro" id="IPR036108">
    <property type="entry name" value="4pyrrol_syn_uPrphyn_synt_sf"/>
</dbReference>
<dbReference type="EC" id="4.2.1.75" evidence="5"/>
<reference evidence="5" key="1">
    <citation type="submission" date="2018-08" db="EMBL/GenBank/DDBJ databases">
        <authorList>
            <person name="Ferrada E.E."/>
            <person name="Latorre B.A."/>
        </authorList>
    </citation>
    <scope>NUCLEOTIDE SEQUENCE [LARGE SCALE GENOMIC DNA]</scope>
    <source>
        <strain evidence="5">Propionibacterium_australiense1</strain>
    </source>
</reference>
<protein>
    <submittedName>
        <fullName evidence="5">Uroporphyrinogen-III synthase</fullName>
        <ecNumber evidence="5">4.2.1.75</ecNumber>
    </submittedName>
</protein>
<dbReference type="AlphaFoldDB" id="A0A383S7X8"/>
<dbReference type="PANTHER" id="PTHR40082:SF1">
    <property type="entry name" value="BLR5956 PROTEIN"/>
    <property type="match status" value="1"/>
</dbReference>
<dbReference type="InterPro" id="IPR036388">
    <property type="entry name" value="WH-like_DNA-bd_sf"/>
</dbReference>
<evidence type="ECO:0000313" key="5">
    <source>
        <dbReference type="EMBL" id="SYZ33943.1"/>
    </source>
</evidence>
<dbReference type="Gene3D" id="1.10.10.10">
    <property type="entry name" value="Winged helix-like DNA-binding domain superfamily/Winged helix DNA-binding domain"/>
    <property type="match status" value="1"/>
</dbReference>
<dbReference type="EMBL" id="RCIW01000014">
    <property type="protein sequence ID" value="RLP08398.1"/>
    <property type="molecule type" value="Genomic_DNA"/>
</dbReference>
<name>A0A383S7X8_9ACTN</name>
<dbReference type="GO" id="GO:0006780">
    <property type="term" value="P:uroporphyrinogen III biosynthetic process"/>
    <property type="evidence" value="ECO:0007669"/>
    <property type="project" value="InterPro"/>
</dbReference>
<dbReference type="GO" id="GO:0003677">
    <property type="term" value="F:DNA binding"/>
    <property type="evidence" value="ECO:0007669"/>
    <property type="project" value="UniProtKB-UniRule"/>
</dbReference>